<evidence type="ECO:0000259" key="11">
    <source>
        <dbReference type="PROSITE" id="PS01124"/>
    </source>
</evidence>
<keyword evidence="3" id="KW-0963">Cytoplasm</keyword>
<dbReference type="PROSITE" id="PS51257">
    <property type="entry name" value="PROKAR_LIPOPROTEIN"/>
    <property type="match status" value="1"/>
</dbReference>
<feature type="domain" description="HTH araC/xylS-type" evidence="11">
    <location>
        <begin position="424"/>
        <end position="522"/>
    </location>
</feature>
<keyword evidence="8" id="KW-0804">Transcription</keyword>
<dbReference type="PANTHER" id="PTHR42713:SF3">
    <property type="entry name" value="TRANSCRIPTIONAL REGULATORY PROTEIN HPTR"/>
    <property type="match status" value="1"/>
</dbReference>
<dbReference type="RefSeq" id="WP_238722416.1">
    <property type="nucleotide sequence ID" value="NZ_JAHQCW010000029.1"/>
</dbReference>
<evidence type="ECO:0000256" key="1">
    <source>
        <dbReference type="ARBA" id="ARBA00004496"/>
    </source>
</evidence>
<evidence type="ECO:0000256" key="7">
    <source>
        <dbReference type="ARBA" id="ARBA00023125"/>
    </source>
</evidence>
<dbReference type="GO" id="GO:0000160">
    <property type="term" value="P:phosphorelay signal transduction system"/>
    <property type="evidence" value="ECO:0007669"/>
    <property type="project" value="UniProtKB-KW"/>
</dbReference>
<dbReference type="Pfam" id="PF00072">
    <property type="entry name" value="Response_reg"/>
    <property type="match status" value="1"/>
</dbReference>
<dbReference type="Gene3D" id="3.40.50.2300">
    <property type="match status" value="1"/>
</dbReference>
<gene>
    <name evidence="13" type="ORF">KTH89_16415</name>
</gene>
<dbReference type="Pfam" id="PF17853">
    <property type="entry name" value="GGDEF_2"/>
    <property type="match status" value="1"/>
</dbReference>
<feature type="domain" description="Response regulatory" evidence="12">
    <location>
        <begin position="3"/>
        <end position="120"/>
    </location>
</feature>
<keyword evidence="7" id="KW-0238">DNA-binding</keyword>
<evidence type="ECO:0000256" key="4">
    <source>
        <dbReference type="ARBA" id="ARBA00022553"/>
    </source>
</evidence>
<dbReference type="PROSITE" id="PS50110">
    <property type="entry name" value="RESPONSE_REGULATORY"/>
    <property type="match status" value="1"/>
</dbReference>
<reference evidence="13" key="1">
    <citation type="submission" date="2021-06" db="EMBL/GenBank/DDBJ databases">
        <title>Description of novel taxa of the family Lachnospiraceae.</title>
        <authorList>
            <person name="Chaplin A.V."/>
            <person name="Sokolova S.R."/>
            <person name="Pikina A.P."/>
            <person name="Korzhanova M."/>
            <person name="Belova V."/>
            <person name="Korostin D."/>
            <person name="Efimov B.A."/>
        </authorList>
    </citation>
    <scope>NUCLEOTIDE SEQUENCE</scope>
    <source>
        <strain evidence="13">ASD5720</strain>
    </source>
</reference>
<dbReference type="Gene3D" id="1.10.10.60">
    <property type="entry name" value="Homeodomain-like"/>
    <property type="match status" value="2"/>
</dbReference>
<dbReference type="PANTHER" id="PTHR42713">
    <property type="entry name" value="HISTIDINE KINASE-RELATED"/>
    <property type="match status" value="1"/>
</dbReference>
<keyword evidence="14" id="KW-1185">Reference proteome</keyword>
<comment type="caution">
    <text evidence="13">The sequence shown here is derived from an EMBL/GenBank/DDBJ whole genome shotgun (WGS) entry which is preliminary data.</text>
</comment>
<name>A0A949K1T4_9FIRM</name>
<keyword evidence="4 10" id="KW-0597">Phosphoprotein</keyword>
<dbReference type="InterPro" id="IPR051552">
    <property type="entry name" value="HptR"/>
</dbReference>
<dbReference type="InterPro" id="IPR001789">
    <property type="entry name" value="Sig_transdc_resp-reg_receiver"/>
</dbReference>
<organism evidence="13 14">
    <name type="scientific">Diplocloster agilis</name>
    <dbReference type="NCBI Taxonomy" id="2850323"/>
    <lineage>
        <taxon>Bacteria</taxon>
        <taxon>Bacillati</taxon>
        <taxon>Bacillota</taxon>
        <taxon>Clostridia</taxon>
        <taxon>Lachnospirales</taxon>
        <taxon>Lachnospiraceae</taxon>
        <taxon>Diplocloster</taxon>
    </lineage>
</organism>
<keyword evidence="6" id="KW-0805">Transcription regulation</keyword>
<dbReference type="SMART" id="SM00342">
    <property type="entry name" value="HTH_ARAC"/>
    <property type="match status" value="1"/>
</dbReference>
<dbReference type="InterPro" id="IPR018060">
    <property type="entry name" value="HTH_AraC"/>
</dbReference>
<dbReference type="SUPFAM" id="SSF46689">
    <property type="entry name" value="Homeodomain-like"/>
    <property type="match status" value="2"/>
</dbReference>
<dbReference type="InterPro" id="IPR011006">
    <property type="entry name" value="CheY-like_superfamily"/>
</dbReference>
<proteinExistence type="predicted"/>
<dbReference type="SUPFAM" id="SSF52172">
    <property type="entry name" value="CheY-like"/>
    <property type="match status" value="1"/>
</dbReference>
<dbReference type="SMART" id="SM00448">
    <property type="entry name" value="REC"/>
    <property type="match status" value="1"/>
</dbReference>
<evidence type="ECO:0000256" key="8">
    <source>
        <dbReference type="ARBA" id="ARBA00023163"/>
    </source>
</evidence>
<evidence type="ECO:0000256" key="3">
    <source>
        <dbReference type="ARBA" id="ARBA00022490"/>
    </source>
</evidence>
<evidence type="ECO:0000259" key="12">
    <source>
        <dbReference type="PROSITE" id="PS50110"/>
    </source>
</evidence>
<comment type="function">
    <text evidence="9">May play the central regulatory role in sporulation. It may be an element of the effector pathway responsible for the activation of sporulation genes in response to nutritional stress. Spo0A may act in concert with spo0H (a sigma factor) to control the expression of some genes that are critical to the sporulation process.</text>
</comment>
<protein>
    <recommendedName>
        <fullName evidence="2">Stage 0 sporulation protein A homolog</fullName>
    </recommendedName>
</protein>
<dbReference type="PROSITE" id="PS00041">
    <property type="entry name" value="HTH_ARAC_FAMILY_1"/>
    <property type="match status" value="1"/>
</dbReference>
<dbReference type="Pfam" id="PF12833">
    <property type="entry name" value="HTH_18"/>
    <property type="match status" value="1"/>
</dbReference>
<keyword evidence="5" id="KW-0902">Two-component regulatory system</keyword>
<evidence type="ECO:0000313" key="14">
    <source>
        <dbReference type="Proteomes" id="UP000712157"/>
    </source>
</evidence>
<accession>A0A949K1T4</accession>
<evidence type="ECO:0000256" key="10">
    <source>
        <dbReference type="PROSITE-ProRule" id="PRU00169"/>
    </source>
</evidence>
<dbReference type="Proteomes" id="UP000712157">
    <property type="component" value="Unassembled WGS sequence"/>
</dbReference>
<dbReference type="GO" id="GO:0043565">
    <property type="term" value="F:sequence-specific DNA binding"/>
    <property type="evidence" value="ECO:0007669"/>
    <property type="project" value="InterPro"/>
</dbReference>
<sequence length="527" mass="59559">MYRIAIVDDEAIVRKGLMNLVSWAGLGCQVVCEASDGQDLLDVIDRVLPDIVITDIKMPRMDGLALCAWLHEHRPETQIIMLTAYADFEYARQSMKYGVTDYVTKSGGMKEVTNAVRRAIEQMEERRLLQSKAELHKENLETLQQTFLKNVFDGLWAEQNALYSRAEQLHLHLSAHSVLCMEFDMDPDSLESDGLKTLEPVCDFLILAFKDYQCWCVPLSGTQLAVVLASGSEADLTAHSLESICRKLLQVLHNMLGCPIFIGVGPAGTSLPELASTYQHAQEALNRRFLEDESHLYFYAEDERVSPEGFAPVNEAMDRLITAIGSGDLQETEKRLQELFDLQKQNHIPAEILKSQAMTINAGCGRLHAEHKLAPDNIYQKEVAFYQSVTACRSLEEYKRLLAPVVLETCRQLQASAEKDDPVFLAKEYIQRNYVRDINLNDIAEQIHVTPSYLCRLYKESTGSTVMADVNALKIDRAKYLLRQPGETVQSAALAIGMEDAAYFSHFFKKHVGMSPRKFQQQERRPS</sequence>
<evidence type="ECO:0000313" key="13">
    <source>
        <dbReference type="EMBL" id="MBU9738129.1"/>
    </source>
</evidence>
<dbReference type="InterPro" id="IPR009057">
    <property type="entry name" value="Homeodomain-like_sf"/>
</dbReference>
<evidence type="ECO:0000256" key="6">
    <source>
        <dbReference type="ARBA" id="ARBA00023015"/>
    </source>
</evidence>
<dbReference type="InterPro" id="IPR041522">
    <property type="entry name" value="CdaR_GGDEF"/>
</dbReference>
<dbReference type="CDD" id="cd17536">
    <property type="entry name" value="REC_YesN-like"/>
    <property type="match status" value="1"/>
</dbReference>
<feature type="modified residue" description="4-aspartylphosphate" evidence="10">
    <location>
        <position position="55"/>
    </location>
</feature>
<dbReference type="InterPro" id="IPR018062">
    <property type="entry name" value="HTH_AraC-typ_CS"/>
</dbReference>
<evidence type="ECO:0000256" key="2">
    <source>
        <dbReference type="ARBA" id="ARBA00018672"/>
    </source>
</evidence>
<dbReference type="GO" id="GO:0005737">
    <property type="term" value="C:cytoplasm"/>
    <property type="evidence" value="ECO:0007669"/>
    <property type="project" value="UniProtKB-SubCell"/>
</dbReference>
<evidence type="ECO:0000256" key="9">
    <source>
        <dbReference type="ARBA" id="ARBA00024867"/>
    </source>
</evidence>
<dbReference type="EMBL" id="JAHQCW010000029">
    <property type="protein sequence ID" value="MBU9738129.1"/>
    <property type="molecule type" value="Genomic_DNA"/>
</dbReference>
<comment type="subcellular location">
    <subcellularLocation>
        <location evidence="1">Cytoplasm</location>
    </subcellularLocation>
</comment>
<dbReference type="PROSITE" id="PS01124">
    <property type="entry name" value="HTH_ARAC_FAMILY_2"/>
    <property type="match status" value="1"/>
</dbReference>
<evidence type="ECO:0000256" key="5">
    <source>
        <dbReference type="ARBA" id="ARBA00023012"/>
    </source>
</evidence>
<dbReference type="GO" id="GO:0003700">
    <property type="term" value="F:DNA-binding transcription factor activity"/>
    <property type="evidence" value="ECO:0007669"/>
    <property type="project" value="InterPro"/>
</dbReference>
<dbReference type="AlphaFoldDB" id="A0A949K1T4"/>